<comment type="caution">
    <text evidence="1">The sequence shown here is derived from an EMBL/GenBank/DDBJ whole genome shotgun (WGS) entry which is preliminary data.</text>
</comment>
<dbReference type="Proteomes" id="UP001054837">
    <property type="component" value="Unassembled WGS sequence"/>
</dbReference>
<name>A0AAV4U5G5_9ARAC</name>
<dbReference type="EMBL" id="BPLQ01010723">
    <property type="protein sequence ID" value="GIY52917.1"/>
    <property type="molecule type" value="Genomic_DNA"/>
</dbReference>
<evidence type="ECO:0000313" key="1">
    <source>
        <dbReference type="EMBL" id="GIY52917.1"/>
    </source>
</evidence>
<organism evidence="1 2">
    <name type="scientific">Caerostris darwini</name>
    <dbReference type="NCBI Taxonomy" id="1538125"/>
    <lineage>
        <taxon>Eukaryota</taxon>
        <taxon>Metazoa</taxon>
        <taxon>Ecdysozoa</taxon>
        <taxon>Arthropoda</taxon>
        <taxon>Chelicerata</taxon>
        <taxon>Arachnida</taxon>
        <taxon>Araneae</taxon>
        <taxon>Araneomorphae</taxon>
        <taxon>Entelegynae</taxon>
        <taxon>Araneoidea</taxon>
        <taxon>Araneidae</taxon>
        <taxon>Caerostris</taxon>
    </lineage>
</organism>
<accession>A0AAV4U5G5</accession>
<sequence>MLQNLSGKVYGIIWTITNFYGQSRLQQHMEFLQCKSNRTMQNAYGQSRLEQPIDMNRFVANTVRDNSANDIFRQQSMSP</sequence>
<dbReference type="AlphaFoldDB" id="A0AAV4U5G5"/>
<protein>
    <submittedName>
        <fullName evidence="1">Uncharacterized protein</fullName>
    </submittedName>
</protein>
<gene>
    <name evidence="1" type="ORF">CDAR_496891</name>
</gene>
<evidence type="ECO:0000313" key="2">
    <source>
        <dbReference type="Proteomes" id="UP001054837"/>
    </source>
</evidence>
<reference evidence="1 2" key="1">
    <citation type="submission" date="2021-06" db="EMBL/GenBank/DDBJ databases">
        <title>Caerostris darwini draft genome.</title>
        <authorList>
            <person name="Kono N."/>
            <person name="Arakawa K."/>
        </authorList>
    </citation>
    <scope>NUCLEOTIDE SEQUENCE [LARGE SCALE GENOMIC DNA]</scope>
</reference>
<keyword evidence="2" id="KW-1185">Reference proteome</keyword>
<proteinExistence type="predicted"/>